<gene>
    <name evidence="7" type="ORF">SAMN05444373_10227</name>
</gene>
<keyword evidence="2" id="KW-0805">Transcription regulation</keyword>
<dbReference type="Gene3D" id="1.10.10.10">
    <property type="entry name" value="Winged helix-like DNA-binding domain superfamily/Winged helix DNA-binding domain"/>
    <property type="match status" value="1"/>
</dbReference>
<dbReference type="Proteomes" id="UP000324781">
    <property type="component" value="Unassembled WGS sequence"/>
</dbReference>
<reference evidence="7 8" key="1">
    <citation type="submission" date="2016-11" db="EMBL/GenBank/DDBJ databases">
        <authorList>
            <person name="Varghese N."/>
            <person name="Submissions S."/>
        </authorList>
    </citation>
    <scope>NUCLEOTIDE SEQUENCE [LARGE SCALE GENOMIC DNA]</scope>
    <source>
        <strain evidence="7 8">DSM 19027</strain>
    </source>
</reference>
<dbReference type="NCBIfam" id="TIGR02937">
    <property type="entry name" value="sigma70-ECF"/>
    <property type="match status" value="1"/>
</dbReference>
<dbReference type="InterPro" id="IPR013325">
    <property type="entry name" value="RNA_pol_sigma_r2"/>
</dbReference>
<evidence type="ECO:0000313" key="8">
    <source>
        <dbReference type="Proteomes" id="UP000324781"/>
    </source>
</evidence>
<dbReference type="InterPro" id="IPR014284">
    <property type="entry name" value="RNA_pol_sigma-70_dom"/>
</dbReference>
<dbReference type="SUPFAM" id="SSF88946">
    <property type="entry name" value="Sigma2 domain of RNA polymerase sigma factors"/>
    <property type="match status" value="1"/>
</dbReference>
<dbReference type="GO" id="GO:0003677">
    <property type="term" value="F:DNA binding"/>
    <property type="evidence" value="ECO:0007669"/>
    <property type="project" value="InterPro"/>
</dbReference>
<keyword evidence="4" id="KW-0804">Transcription</keyword>
<evidence type="ECO:0000256" key="3">
    <source>
        <dbReference type="ARBA" id="ARBA00023082"/>
    </source>
</evidence>
<dbReference type="InterPro" id="IPR013324">
    <property type="entry name" value="RNA_pol_sigma_r3/r4-like"/>
</dbReference>
<dbReference type="EMBL" id="FQZP01000022">
    <property type="protein sequence ID" value="SHJ06012.1"/>
    <property type="molecule type" value="Genomic_DNA"/>
</dbReference>
<dbReference type="InterPro" id="IPR039425">
    <property type="entry name" value="RNA_pol_sigma-70-like"/>
</dbReference>
<protein>
    <submittedName>
        <fullName evidence="7">RNA polymerase sigma-70 factor, ECF subfamily</fullName>
    </submittedName>
</protein>
<dbReference type="CDD" id="cd06171">
    <property type="entry name" value="Sigma70_r4"/>
    <property type="match status" value="1"/>
</dbReference>
<evidence type="ECO:0000259" key="5">
    <source>
        <dbReference type="Pfam" id="PF04542"/>
    </source>
</evidence>
<dbReference type="RefSeq" id="WP_243133225.1">
    <property type="nucleotide sequence ID" value="NZ_FQZP01000022.1"/>
</dbReference>
<dbReference type="InterPro" id="IPR036388">
    <property type="entry name" value="WH-like_DNA-bd_sf"/>
</dbReference>
<dbReference type="GO" id="GO:0016987">
    <property type="term" value="F:sigma factor activity"/>
    <property type="evidence" value="ECO:0007669"/>
    <property type="project" value="UniProtKB-KW"/>
</dbReference>
<evidence type="ECO:0000313" key="7">
    <source>
        <dbReference type="EMBL" id="SHJ06012.1"/>
    </source>
</evidence>
<evidence type="ECO:0000256" key="2">
    <source>
        <dbReference type="ARBA" id="ARBA00023015"/>
    </source>
</evidence>
<dbReference type="Pfam" id="PF04542">
    <property type="entry name" value="Sigma70_r2"/>
    <property type="match status" value="1"/>
</dbReference>
<dbReference type="AlphaFoldDB" id="A0A1M6G7V1"/>
<organism evidence="7 8">
    <name type="scientific">Thermoclostridium caenicola</name>
    <dbReference type="NCBI Taxonomy" id="659425"/>
    <lineage>
        <taxon>Bacteria</taxon>
        <taxon>Bacillati</taxon>
        <taxon>Bacillota</taxon>
        <taxon>Clostridia</taxon>
        <taxon>Eubacteriales</taxon>
        <taxon>Oscillospiraceae</taxon>
        <taxon>Thermoclostridium</taxon>
    </lineage>
</organism>
<dbReference type="Gene3D" id="1.10.1740.10">
    <property type="match status" value="1"/>
</dbReference>
<comment type="similarity">
    <text evidence="1">Belongs to the sigma-70 factor family. ECF subfamily.</text>
</comment>
<accession>A0A1M6G7V1</accession>
<feature type="domain" description="RNA polymerase sigma-70 region 2" evidence="5">
    <location>
        <begin position="13"/>
        <end position="80"/>
    </location>
</feature>
<proteinExistence type="inferred from homology"/>
<keyword evidence="3" id="KW-0731">Sigma factor</keyword>
<keyword evidence="8" id="KW-1185">Reference proteome</keyword>
<evidence type="ECO:0000259" key="6">
    <source>
        <dbReference type="Pfam" id="PF08281"/>
    </source>
</evidence>
<dbReference type="PANTHER" id="PTHR43133">
    <property type="entry name" value="RNA POLYMERASE ECF-TYPE SIGMA FACTO"/>
    <property type="match status" value="1"/>
</dbReference>
<evidence type="ECO:0000256" key="4">
    <source>
        <dbReference type="ARBA" id="ARBA00023163"/>
    </source>
</evidence>
<dbReference type="SUPFAM" id="SSF88659">
    <property type="entry name" value="Sigma3 and sigma4 domains of RNA polymerase sigma factors"/>
    <property type="match status" value="1"/>
</dbReference>
<name>A0A1M6G7V1_9FIRM</name>
<feature type="domain" description="RNA polymerase sigma factor 70 region 4 type 2" evidence="6">
    <location>
        <begin position="109"/>
        <end position="159"/>
    </location>
</feature>
<sequence>MAPSEKMNEITRLVEQYGDDVMRTAYVMLKSKELAEDAYQETFLRLCRYYDSYRKECSEKTWITGIVINVCRDFLRSAWKKRVTVTDDFSAQISESDTQEIVEKKDEKEELLRSIMKLPDKYREMIHLYYYQELDIKEISRILKIPGGTVKSRLFKARNLLAGMLGGEANG</sequence>
<dbReference type="InterPro" id="IPR013249">
    <property type="entry name" value="RNA_pol_sigma70_r4_t2"/>
</dbReference>
<evidence type="ECO:0000256" key="1">
    <source>
        <dbReference type="ARBA" id="ARBA00010641"/>
    </source>
</evidence>
<dbReference type="Pfam" id="PF08281">
    <property type="entry name" value="Sigma70_r4_2"/>
    <property type="match status" value="1"/>
</dbReference>
<dbReference type="InterPro" id="IPR007627">
    <property type="entry name" value="RNA_pol_sigma70_r2"/>
</dbReference>
<dbReference type="PANTHER" id="PTHR43133:SF51">
    <property type="entry name" value="RNA POLYMERASE SIGMA FACTOR"/>
    <property type="match status" value="1"/>
</dbReference>
<dbReference type="GO" id="GO:0006352">
    <property type="term" value="P:DNA-templated transcription initiation"/>
    <property type="evidence" value="ECO:0007669"/>
    <property type="project" value="InterPro"/>
</dbReference>